<evidence type="ECO:0000313" key="3">
    <source>
        <dbReference type="Proteomes" id="UP001595740"/>
    </source>
</evidence>
<reference evidence="3" key="1">
    <citation type="journal article" date="2019" name="Int. J. Syst. Evol. Microbiol.">
        <title>The Global Catalogue of Microorganisms (GCM) 10K type strain sequencing project: providing services to taxonomists for standard genome sequencing and annotation.</title>
        <authorList>
            <consortium name="The Broad Institute Genomics Platform"/>
            <consortium name="The Broad Institute Genome Sequencing Center for Infectious Disease"/>
            <person name="Wu L."/>
            <person name="Ma J."/>
        </authorList>
    </citation>
    <scope>NUCLEOTIDE SEQUENCE [LARGE SCALE GENOMIC DNA]</scope>
    <source>
        <strain evidence="3">KCTC 42875</strain>
    </source>
</reference>
<dbReference type="RefSeq" id="WP_386759072.1">
    <property type="nucleotide sequence ID" value="NZ_JBHRXK010000004.1"/>
</dbReference>
<dbReference type="InterPro" id="IPR046157">
    <property type="entry name" value="DUF6159"/>
</dbReference>
<comment type="caution">
    <text evidence="2">The sequence shown here is derived from an EMBL/GenBank/DDBJ whole genome shotgun (WGS) entry which is preliminary data.</text>
</comment>
<feature type="transmembrane region" description="Helical" evidence="1">
    <location>
        <begin position="192"/>
        <end position="218"/>
    </location>
</feature>
<feature type="transmembrane region" description="Helical" evidence="1">
    <location>
        <begin position="34"/>
        <end position="57"/>
    </location>
</feature>
<sequence length="282" mass="29838">MGTKGMAMFEKFSRSWELVKASAAVLRSDKELMLFPMISAAATLMVLATFLVPMIGWRVFQHGFGVSAAVWTFLFYFCQYTVILFFNSALVGAAMIRLEGGDPSLADGLNAAKARLPAILGYAAIAATVGLVLKRMKDDSHFLVRLLGGGLGAAWTLATFLVVPVLVSQDIGPVDALKKSAGLLKRTWGENAIGNIGIGAAFGLIMFAVIVVGVLLAYAAAQLSMALAVVIAVLFVIAALLLGVYQSALSGIYSAALYRYATHGEAPPAFQGLHLESAFQPK</sequence>
<organism evidence="2 3">
    <name type="scientific">Lysobacter cavernae</name>
    <dbReference type="NCBI Taxonomy" id="1685901"/>
    <lineage>
        <taxon>Bacteria</taxon>
        <taxon>Pseudomonadati</taxon>
        <taxon>Pseudomonadota</taxon>
        <taxon>Gammaproteobacteria</taxon>
        <taxon>Lysobacterales</taxon>
        <taxon>Lysobacteraceae</taxon>
        <taxon>Lysobacter</taxon>
    </lineage>
</organism>
<evidence type="ECO:0000313" key="2">
    <source>
        <dbReference type="EMBL" id="MFC3551302.1"/>
    </source>
</evidence>
<feature type="transmembrane region" description="Helical" evidence="1">
    <location>
        <begin position="225"/>
        <end position="245"/>
    </location>
</feature>
<name>A0ABV7RRN7_9GAMM</name>
<dbReference type="Proteomes" id="UP001595740">
    <property type="component" value="Unassembled WGS sequence"/>
</dbReference>
<feature type="transmembrane region" description="Helical" evidence="1">
    <location>
        <begin position="69"/>
        <end position="96"/>
    </location>
</feature>
<evidence type="ECO:0000256" key="1">
    <source>
        <dbReference type="SAM" id="Phobius"/>
    </source>
</evidence>
<keyword evidence="1" id="KW-1133">Transmembrane helix</keyword>
<dbReference type="Pfam" id="PF19656">
    <property type="entry name" value="DUF6159"/>
    <property type="match status" value="1"/>
</dbReference>
<dbReference type="EMBL" id="JBHRXK010000004">
    <property type="protein sequence ID" value="MFC3551302.1"/>
    <property type="molecule type" value="Genomic_DNA"/>
</dbReference>
<gene>
    <name evidence="2" type="ORF">ACFOLC_09800</name>
</gene>
<feature type="transmembrane region" description="Helical" evidence="1">
    <location>
        <begin position="116"/>
        <end position="133"/>
    </location>
</feature>
<keyword evidence="3" id="KW-1185">Reference proteome</keyword>
<proteinExistence type="predicted"/>
<feature type="transmembrane region" description="Helical" evidence="1">
    <location>
        <begin position="142"/>
        <end position="167"/>
    </location>
</feature>
<keyword evidence="1" id="KW-0812">Transmembrane</keyword>
<keyword evidence="1" id="KW-0472">Membrane</keyword>
<accession>A0ABV7RRN7</accession>
<protein>
    <submittedName>
        <fullName evidence="2">DUF6159 family protein</fullName>
    </submittedName>
</protein>